<dbReference type="PANTHER" id="PTHR31302:SF31">
    <property type="entry name" value="PHOSPHODIESTERASE YAEI"/>
    <property type="match status" value="1"/>
</dbReference>
<dbReference type="Gene3D" id="3.60.21.10">
    <property type="match status" value="1"/>
</dbReference>
<protein>
    <submittedName>
        <fullName evidence="4">Metallophosphoesterase</fullName>
    </submittedName>
</protein>
<dbReference type="SUPFAM" id="SSF56300">
    <property type="entry name" value="Metallo-dependent phosphatases"/>
    <property type="match status" value="1"/>
</dbReference>
<name>A0A5R8KBC4_9BACT</name>
<accession>A0A5R8KBC4</accession>
<gene>
    <name evidence="4" type="ORF">FEM03_20460</name>
</gene>
<evidence type="ECO:0000259" key="3">
    <source>
        <dbReference type="Pfam" id="PF00149"/>
    </source>
</evidence>
<dbReference type="PANTHER" id="PTHR31302">
    <property type="entry name" value="TRANSMEMBRANE PROTEIN WITH METALLOPHOSPHOESTERASE DOMAIN-RELATED"/>
    <property type="match status" value="1"/>
</dbReference>
<dbReference type="EMBL" id="VAUV01000018">
    <property type="protein sequence ID" value="TLD68849.1"/>
    <property type="molecule type" value="Genomic_DNA"/>
</dbReference>
<evidence type="ECO:0000256" key="1">
    <source>
        <dbReference type="ARBA" id="ARBA00022723"/>
    </source>
</evidence>
<keyword evidence="1" id="KW-0479">Metal-binding</keyword>
<dbReference type="GO" id="GO:0046872">
    <property type="term" value="F:metal ion binding"/>
    <property type="evidence" value="ECO:0007669"/>
    <property type="project" value="UniProtKB-KW"/>
</dbReference>
<dbReference type="InterPro" id="IPR051158">
    <property type="entry name" value="Metallophosphoesterase_sf"/>
</dbReference>
<dbReference type="InterPro" id="IPR004843">
    <property type="entry name" value="Calcineurin-like_PHP"/>
</dbReference>
<dbReference type="AlphaFoldDB" id="A0A5R8KBC4"/>
<dbReference type="Pfam" id="PF00149">
    <property type="entry name" value="Metallophos"/>
    <property type="match status" value="1"/>
</dbReference>
<dbReference type="CDD" id="cd07385">
    <property type="entry name" value="MPP_YkuE_C"/>
    <property type="match status" value="1"/>
</dbReference>
<dbReference type="Proteomes" id="UP000306196">
    <property type="component" value="Unassembled WGS sequence"/>
</dbReference>
<dbReference type="InterPro" id="IPR029052">
    <property type="entry name" value="Metallo-depent_PP-like"/>
</dbReference>
<sequence length="199" mass="22212">MEPDVIFMTGDFITSSSRRVEELGEVLGGLKSKFGAFACLGNHDIWNQPHRVRVALERHGIRVLTNEHSRVRCADGEIVVAGLDSVWGGYPNWAKARRGLKGDDRVLMLMHEPDYAEILTKDASIVLQCSGHTHGGQVRVPGWGALILPRYGKRYQAGLYRVGPMQLHVNRGIGTVDQHVRFWCPPEIACLEVTNIGRF</sequence>
<proteinExistence type="predicted"/>
<keyword evidence="5" id="KW-1185">Reference proteome</keyword>
<organism evidence="4 5">
    <name type="scientific">Phragmitibacter flavus</name>
    <dbReference type="NCBI Taxonomy" id="2576071"/>
    <lineage>
        <taxon>Bacteria</taxon>
        <taxon>Pseudomonadati</taxon>
        <taxon>Verrucomicrobiota</taxon>
        <taxon>Verrucomicrobiia</taxon>
        <taxon>Verrucomicrobiales</taxon>
        <taxon>Verrucomicrobiaceae</taxon>
        <taxon>Phragmitibacter</taxon>
    </lineage>
</organism>
<evidence type="ECO:0000256" key="2">
    <source>
        <dbReference type="ARBA" id="ARBA00022801"/>
    </source>
</evidence>
<evidence type="ECO:0000313" key="4">
    <source>
        <dbReference type="EMBL" id="TLD68849.1"/>
    </source>
</evidence>
<dbReference type="GO" id="GO:0016020">
    <property type="term" value="C:membrane"/>
    <property type="evidence" value="ECO:0007669"/>
    <property type="project" value="GOC"/>
</dbReference>
<dbReference type="GO" id="GO:0008758">
    <property type="term" value="F:UDP-2,3-diacylglucosamine hydrolase activity"/>
    <property type="evidence" value="ECO:0007669"/>
    <property type="project" value="TreeGrafter"/>
</dbReference>
<feature type="domain" description="Calcineurin-like phosphoesterase" evidence="3">
    <location>
        <begin position="2"/>
        <end position="135"/>
    </location>
</feature>
<dbReference type="GO" id="GO:0009245">
    <property type="term" value="P:lipid A biosynthetic process"/>
    <property type="evidence" value="ECO:0007669"/>
    <property type="project" value="TreeGrafter"/>
</dbReference>
<comment type="caution">
    <text evidence="4">The sequence shown here is derived from an EMBL/GenBank/DDBJ whole genome shotgun (WGS) entry which is preliminary data.</text>
</comment>
<keyword evidence="2" id="KW-0378">Hydrolase</keyword>
<evidence type="ECO:0000313" key="5">
    <source>
        <dbReference type="Proteomes" id="UP000306196"/>
    </source>
</evidence>
<reference evidence="4 5" key="1">
    <citation type="submission" date="2019-05" db="EMBL/GenBank/DDBJ databases">
        <title>Verrucobacter flavum gen. nov., sp. nov. a new member of the family Verrucomicrobiaceae.</title>
        <authorList>
            <person name="Szuroczki S."/>
            <person name="Abbaszade G."/>
            <person name="Szabo A."/>
            <person name="Felfoldi T."/>
            <person name="Schumann P."/>
            <person name="Boka K."/>
            <person name="Keki Z."/>
            <person name="Toumi M."/>
            <person name="Toth E."/>
        </authorList>
    </citation>
    <scope>NUCLEOTIDE SEQUENCE [LARGE SCALE GENOMIC DNA]</scope>
    <source>
        <strain evidence="4 5">MG-N-17</strain>
    </source>
</reference>